<keyword evidence="1" id="KW-0548">Nucleotidyltransferase</keyword>
<reference evidence="1" key="2">
    <citation type="journal article" date="2023" name="BMC Genomics">
        <title>Pest status, molecular evolution, and epigenetic factors derived from the genome assembly of Frankliniella fusca, a thysanopteran phytovirus vector.</title>
        <authorList>
            <person name="Catto M.A."/>
            <person name="Labadie P.E."/>
            <person name="Jacobson A.L."/>
            <person name="Kennedy G.G."/>
            <person name="Srinivasan R."/>
            <person name="Hunt B.G."/>
        </authorList>
    </citation>
    <scope>NUCLEOTIDE SEQUENCE</scope>
    <source>
        <strain evidence="1">PL_HMW_Pooled</strain>
    </source>
</reference>
<protein>
    <submittedName>
        <fullName evidence="1">3-deoxy-manno-octulosonate cytidylyltransferase</fullName>
    </submittedName>
</protein>
<organism evidence="1 2">
    <name type="scientific">Frankliniella fusca</name>
    <dbReference type="NCBI Taxonomy" id="407009"/>
    <lineage>
        <taxon>Eukaryota</taxon>
        <taxon>Metazoa</taxon>
        <taxon>Ecdysozoa</taxon>
        <taxon>Arthropoda</taxon>
        <taxon>Hexapoda</taxon>
        <taxon>Insecta</taxon>
        <taxon>Pterygota</taxon>
        <taxon>Neoptera</taxon>
        <taxon>Paraneoptera</taxon>
        <taxon>Thysanoptera</taxon>
        <taxon>Terebrantia</taxon>
        <taxon>Thripoidea</taxon>
        <taxon>Thripidae</taxon>
        <taxon>Frankliniella</taxon>
    </lineage>
</organism>
<reference evidence="1" key="1">
    <citation type="submission" date="2021-07" db="EMBL/GenBank/DDBJ databases">
        <authorList>
            <person name="Catto M.A."/>
            <person name="Jacobson A."/>
            <person name="Kennedy G."/>
            <person name="Labadie P."/>
            <person name="Hunt B.G."/>
            <person name="Srinivasan R."/>
        </authorList>
    </citation>
    <scope>NUCLEOTIDE SEQUENCE</scope>
    <source>
        <strain evidence="1">PL_HMW_Pooled</strain>
        <tissue evidence="1">Head</tissue>
    </source>
</reference>
<gene>
    <name evidence="1" type="ORF">KUF71_011004</name>
</gene>
<accession>A0AAE1LJB7</accession>
<evidence type="ECO:0000313" key="1">
    <source>
        <dbReference type="EMBL" id="KAK3921828.1"/>
    </source>
</evidence>
<name>A0AAE1LJB7_9NEOP</name>
<dbReference type="EMBL" id="JAHWGI010001054">
    <property type="protein sequence ID" value="KAK3921828.1"/>
    <property type="molecule type" value="Genomic_DNA"/>
</dbReference>
<dbReference type="GO" id="GO:0016779">
    <property type="term" value="F:nucleotidyltransferase activity"/>
    <property type="evidence" value="ECO:0007669"/>
    <property type="project" value="UniProtKB-KW"/>
</dbReference>
<dbReference type="Proteomes" id="UP001219518">
    <property type="component" value="Unassembled WGS sequence"/>
</dbReference>
<keyword evidence="1" id="KW-0808">Transferase</keyword>
<proteinExistence type="predicted"/>
<sequence length="116" mass="12846">MAMASAGPVWMLLGRQFLSQFLVDFAKMPELCAAIVLIVIDKHYCSLHFTLSLVELHSGDDGISLSNKLGYVFERTMDYLAPKCEIYRCGLWRLNPLQALGHLGGPSVLLITSFGL</sequence>
<evidence type="ECO:0000313" key="2">
    <source>
        <dbReference type="Proteomes" id="UP001219518"/>
    </source>
</evidence>
<keyword evidence="2" id="KW-1185">Reference proteome</keyword>
<dbReference type="AlphaFoldDB" id="A0AAE1LJB7"/>
<comment type="caution">
    <text evidence="1">The sequence shown here is derived from an EMBL/GenBank/DDBJ whole genome shotgun (WGS) entry which is preliminary data.</text>
</comment>